<dbReference type="EC" id="5.3.1.1" evidence="4"/>
<comment type="caution">
    <text evidence="5">The sequence shown here is derived from an EMBL/GenBank/DDBJ whole genome shotgun (WGS) entry which is preliminary data.</text>
</comment>
<dbReference type="PROSITE" id="PS51440">
    <property type="entry name" value="TIM_2"/>
    <property type="match status" value="1"/>
</dbReference>
<dbReference type="UniPathway" id="UPA00138"/>
<dbReference type="CDD" id="cd00311">
    <property type="entry name" value="TIM"/>
    <property type="match status" value="1"/>
</dbReference>
<evidence type="ECO:0000313" key="5">
    <source>
        <dbReference type="EMBL" id="NIJ66216.1"/>
    </source>
</evidence>
<comment type="catalytic activity">
    <reaction evidence="1">
        <text>L-erythrulose 1-phosphate = D-erythrulose 4-phosphate</text>
        <dbReference type="Rhea" id="RHEA:49588"/>
        <dbReference type="ChEBI" id="CHEBI:58002"/>
        <dbReference type="ChEBI" id="CHEBI:90796"/>
        <dbReference type="EC" id="5.3.1.33"/>
    </reaction>
</comment>
<dbReference type="PANTHER" id="PTHR21139:SF42">
    <property type="entry name" value="TRIOSEPHOSPHATE ISOMERASE"/>
    <property type="match status" value="1"/>
</dbReference>
<dbReference type="InterPro" id="IPR000652">
    <property type="entry name" value="Triosephosphate_isomerase"/>
</dbReference>
<organism evidence="5 6">
    <name type="scientific">Sphingomonas leidyi</name>
    <dbReference type="NCBI Taxonomy" id="68569"/>
    <lineage>
        <taxon>Bacteria</taxon>
        <taxon>Pseudomonadati</taxon>
        <taxon>Pseudomonadota</taxon>
        <taxon>Alphaproteobacteria</taxon>
        <taxon>Sphingomonadales</taxon>
        <taxon>Sphingomonadaceae</taxon>
        <taxon>Sphingomonas</taxon>
    </lineage>
</organism>
<dbReference type="InterPro" id="IPR013785">
    <property type="entry name" value="Aldolase_TIM"/>
</dbReference>
<keyword evidence="4" id="KW-0324">Glycolysis</keyword>
<dbReference type="EMBL" id="JAASQV010000003">
    <property type="protein sequence ID" value="NIJ66216.1"/>
    <property type="molecule type" value="Genomic_DNA"/>
</dbReference>
<keyword evidence="4" id="KW-0963">Cytoplasm</keyword>
<dbReference type="PANTHER" id="PTHR21139">
    <property type="entry name" value="TRIOSEPHOSPHATE ISOMERASE"/>
    <property type="match status" value="1"/>
</dbReference>
<reference evidence="5 6" key="1">
    <citation type="submission" date="2020-03" db="EMBL/GenBank/DDBJ databases">
        <title>Genomic Encyclopedia of Type Strains, Phase IV (KMG-IV): sequencing the most valuable type-strain genomes for metagenomic binning, comparative biology and taxonomic classification.</title>
        <authorList>
            <person name="Goeker M."/>
        </authorList>
    </citation>
    <scope>NUCLEOTIDE SEQUENCE [LARGE SCALE GENOMIC DNA]</scope>
    <source>
        <strain evidence="5 6">DSM 4733</strain>
    </source>
</reference>
<comment type="catalytic activity">
    <reaction evidence="4">
        <text>D-glyceraldehyde 3-phosphate = dihydroxyacetone phosphate</text>
        <dbReference type="Rhea" id="RHEA:18585"/>
        <dbReference type="ChEBI" id="CHEBI:57642"/>
        <dbReference type="ChEBI" id="CHEBI:59776"/>
        <dbReference type="EC" id="5.3.1.1"/>
    </reaction>
</comment>
<dbReference type="AlphaFoldDB" id="A0A7X5V1K1"/>
<keyword evidence="4" id="KW-0312">Gluconeogenesis</keyword>
<dbReference type="GO" id="GO:0006094">
    <property type="term" value="P:gluconeogenesis"/>
    <property type="evidence" value="ECO:0007669"/>
    <property type="project" value="UniProtKB-UniPathway"/>
</dbReference>
<comment type="subcellular location">
    <subcellularLocation>
        <location evidence="4">Cytoplasm</location>
    </subcellularLocation>
</comment>
<proteinExistence type="inferred from homology"/>
<sequence>MTMAKRRPLILGNWKMHGTGSDLAEVERIDAAVQALGVEAGLMLPATLIERAARRARAVAIGGQDCHAAAQGAHTGGVSAAMLRESGATMVLAGHSETRAGDASSVAAKAHAAQAAGLAVVICVGECERSADARALVAAQLRASLPPGLDRSRAAIAYEPVWCIGGSAVPDAAHLARIFEMLRGEAGEARLLYGGAVDGGNAAELLALPGIDGLLVGRASRSADDFVPVLEAAAGA</sequence>
<dbReference type="SUPFAM" id="SSF51351">
    <property type="entry name" value="Triosephosphate isomerase (TIM)"/>
    <property type="match status" value="1"/>
</dbReference>
<dbReference type="UniPathway" id="UPA00109">
    <property type="reaction ID" value="UER00189"/>
</dbReference>
<dbReference type="Gene3D" id="3.20.20.70">
    <property type="entry name" value="Aldolase class I"/>
    <property type="match status" value="1"/>
</dbReference>
<comment type="subunit">
    <text evidence="4">Homodimer.</text>
</comment>
<accession>A0A7X5V1K1</accession>
<evidence type="ECO:0000256" key="3">
    <source>
        <dbReference type="ARBA" id="ARBA00023235"/>
    </source>
</evidence>
<keyword evidence="3 4" id="KW-0413">Isomerase</keyword>
<dbReference type="GO" id="GO:0004807">
    <property type="term" value="F:triose-phosphate isomerase activity"/>
    <property type="evidence" value="ECO:0007669"/>
    <property type="project" value="UniProtKB-EC"/>
</dbReference>
<comment type="similarity">
    <text evidence="2 4">Belongs to the triosephosphate isomerase family.</text>
</comment>
<dbReference type="GO" id="GO:0019563">
    <property type="term" value="P:glycerol catabolic process"/>
    <property type="evidence" value="ECO:0007669"/>
    <property type="project" value="TreeGrafter"/>
</dbReference>
<evidence type="ECO:0000256" key="2">
    <source>
        <dbReference type="ARBA" id="ARBA00007422"/>
    </source>
</evidence>
<dbReference type="GO" id="GO:0005829">
    <property type="term" value="C:cytosol"/>
    <property type="evidence" value="ECO:0007669"/>
    <property type="project" value="TreeGrafter"/>
</dbReference>
<name>A0A7X5V1K1_9SPHN</name>
<dbReference type="RefSeq" id="WP_341786461.1">
    <property type="nucleotide sequence ID" value="NZ_CP170557.1"/>
</dbReference>
<dbReference type="GO" id="GO:0046166">
    <property type="term" value="P:glyceraldehyde-3-phosphate biosynthetic process"/>
    <property type="evidence" value="ECO:0007669"/>
    <property type="project" value="TreeGrafter"/>
</dbReference>
<comment type="pathway">
    <text evidence="4">Carbohydrate degradation; glycolysis; D-glyceraldehyde 3-phosphate from glycerone phosphate: step 1/1.</text>
</comment>
<keyword evidence="6" id="KW-1185">Reference proteome</keyword>
<comment type="pathway">
    <text evidence="4">Carbohydrate biosynthesis; gluconeogenesis.</text>
</comment>
<dbReference type="GO" id="GO:0006096">
    <property type="term" value="P:glycolytic process"/>
    <property type="evidence" value="ECO:0007669"/>
    <property type="project" value="UniProtKB-UniPathway"/>
</dbReference>
<dbReference type="InterPro" id="IPR035990">
    <property type="entry name" value="TIM_sf"/>
</dbReference>
<dbReference type="Proteomes" id="UP000564677">
    <property type="component" value="Unassembled WGS sequence"/>
</dbReference>
<evidence type="ECO:0000256" key="1">
    <source>
        <dbReference type="ARBA" id="ARBA00000148"/>
    </source>
</evidence>
<dbReference type="Pfam" id="PF00121">
    <property type="entry name" value="TIM"/>
    <property type="match status" value="1"/>
</dbReference>
<evidence type="ECO:0000256" key="4">
    <source>
        <dbReference type="RuleBase" id="RU363013"/>
    </source>
</evidence>
<gene>
    <name evidence="5" type="ORF">FHR20_003189</name>
</gene>
<evidence type="ECO:0000313" key="6">
    <source>
        <dbReference type="Proteomes" id="UP000564677"/>
    </source>
</evidence>
<protein>
    <recommendedName>
        <fullName evidence="4">Triosephosphate isomerase</fullName>
        <ecNumber evidence="4">5.3.1.1</ecNumber>
    </recommendedName>
</protein>